<dbReference type="Proteomes" id="UP000015101">
    <property type="component" value="Unassembled WGS sequence"/>
</dbReference>
<dbReference type="EMBL" id="KB097727">
    <property type="protein sequence ID" value="ESN91078.1"/>
    <property type="molecule type" value="Genomic_DNA"/>
</dbReference>
<dbReference type="EMBL" id="AMQM01008143">
    <property type="status" value="NOT_ANNOTATED_CDS"/>
    <property type="molecule type" value="Genomic_DNA"/>
</dbReference>
<dbReference type="KEGG" id="hro:HELRODRAFT_194561"/>
<evidence type="ECO:0000313" key="3">
    <source>
        <dbReference type="Proteomes" id="UP000015101"/>
    </source>
</evidence>
<organism evidence="2 3">
    <name type="scientific">Helobdella robusta</name>
    <name type="common">Californian leech</name>
    <dbReference type="NCBI Taxonomy" id="6412"/>
    <lineage>
        <taxon>Eukaryota</taxon>
        <taxon>Metazoa</taxon>
        <taxon>Spiralia</taxon>
        <taxon>Lophotrochozoa</taxon>
        <taxon>Annelida</taxon>
        <taxon>Clitellata</taxon>
        <taxon>Hirudinea</taxon>
        <taxon>Rhynchobdellida</taxon>
        <taxon>Glossiphoniidae</taxon>
        <taxon>Helobdella</taxon>
    </lineage>
</organism>
<dbReference type="CTD" id="20213068"/>
<sequence>MFQLKVHRSRGFHPNYRFSNVAVEAKRTAETRRKYMIAQEAASMQIMRSKADSIEDDLSFGDHVTIFFTCILNCRSLPNKTSPLGNLPNPSLKDLLYKPFFRIKHFSYFVRNCPSSAFTPETQSRSHYSFKLPSNFKLAECLVLKRTRQRISISQLHYSLIRLKAMLFD</sequence>
<dbReference type="HOGENOM" id="CLU_1580250_0_0_1"/>
<keyword evidence="3" id="KW-1185">Reference proteome</keyword>
<reference evidence="1 3" key="2">
    <citation type="journal article" date="2013" name="Nature">
        <title>Insights into bilaterian evolution from three spiralian genomes.</title>
        <authorList>
            <person name="Simakov O."/>
            <person name="Marletaz F."/>
            <person name="Cho S.J."/>
            <person name="Edsinger-Gonzales E."/>
            <person name="Havlak P."/>
            <person name="Hellsten U."/>
            <person name="Kuo D.H."/>
            <person name="Larsson T."/>
            <person name="Lv J."/>
            <person name="Arendt D."/>
            <person name="Savage R."/>
            <person name="Osoegawa K."/>
            <person name="de Jong P."/>
            <person name="Grimwood J."/>
            <person name="Chapman J.A."/>
            <person name="Shapiro H."/>
            <person name="Aerts A."/>
            <person name="Otillar R.P."/>
            <person name="Terry A.Y."/>
            <person name="Boore J.L."/>
            <person name="Grigoriev I.V."/>
            <person name="Lindberg D.R."/>
            <person name="Seaver E.C."/>
            <person name="Weisblat D.A."/>
            <person name="Putnam N.H."/>
            <person name="Rokhsar D.S."/>
        </authorList>
    </citation>
    <scope>NUCLEOTIDE SEQUENCE</scope>
</reference>
<reference evidence="3" key="1">
    <citation type="submission" date="2012-12" db="EMBL/GenBank/DDBJ databases">
        <authorList>
            <person name="Hellsten U."/>
            <person name="Grimwood J."/>
            <person name="Chapman J.A."/>
            <person name="Shapiro H."/>
            <person name="Aerts A."/>
            <person name="Otillar R.P."/>
            <person name="Terry A.Y."/>
            <person name="Boore J.L."/>
            <person name="Simakov O."/>
            <person name="Marletaz F."/>
            <person name="Cho S.-J."/>
            <person name="Edsinger-Gonzales E."/>
            <person name="Havlak P."/>
            <person name="Kuo D.-H."/>
            <person name="Larsson T."/>
            <person name="Lv J."/>
            <person name="Arendt D."/>
            <person name="Savage R."/>
            <person name="Osoegawa K."/>
            <person name="de Jong P."/>
            <person name="Lindberg D.R."/>
            <person name="Seaver E.C."/>
            <person name="Weisblat D.A."/>
            <person name="Putnam N.H."/>
            <person name="Grigoriev I.V."/>
            <person name="Rokhsar D.S."/>
        </authorList>
    </citation>
    <scope>NUCLEOTIDE SEQUENCE</scope>
</reference>
<accession>T1FW72</accession>
<protein>
    <submittedName>
        <fullName evidence="1 2">Uncharacterized protein</fullName>
    </submittedName>
</protein>
<name>T1FW72_HELRO</name>
<evidence type="ECO:0000313" key="1">
    <source>
        <dbReference type="EMBL" id="ESN91078.1"/>
    </source>
</evidence>
<gene>
    <name evidence="2" type="primary">20213068</name>
    <name evidence="1" type="ORF">HELRODRAFT_194561</name>
</gene>
<dbReference type="RefSeq" id="XP_009030852.1">
    <property type="nucleotide sequence ID" value="XM_009032604.1"/>
</dbReference>
<evidence type="ECO:0000313" key="2">
    <source>
        <dbReference type="EnsemblMetazoa" id="HelroP194561"/>
    </source>
</evidence>
<reference evidence="2" key="3">
    <citation type="submission" date="2015-06" db="UniProtKB">
        <authorList>
            <consortium name="EnsemblMetazoa"/>
        </authorList>
    </citation>
    <scope>IDENTIFICATION</scope>
</reference>
<dbReference type="InParanoid" id="T1FW72"/>
<dbReference type="GeneID" id="20213068"/>
<dbReference type="EnsemblMetazoa" id="HelroT194561">
    <property type="protein sequence ID" value="HelroP194561"/>
    <property type="gene ID" value="HelroG194561"/>
</dbReference>
<proteinExistence type="predicted"/>
<dbReference type="AlphaFoldDB" id="T1FW72"/>